<dbReference type="Pfam" id="PF13456">
    <property type="entry name" value="RVT_3"/>
    <property type="match status" value="1"/>
</dbReference>
<dbReference type="Proteomes" id="UP001341281">
    <property type="component" value="Chromosome 01"/>
</dbReference>
<dbReference type="EMBL" id="CP144745">
    <property type="protein sequence ID" value="WVZ54113.1"/>
    <property type="molecule type" value="Genomic_DNA"/>
</dbReference>
<reference evidence="2 3" key="1">
    <citation type="submission" date="2024-02" db="EMBL/GenBank/DDBJ databases">
        <title>High-quality chromosome-scale genome assembly of Pensacola bahiagrass (Paspalum notatum Flugge var. saurae).</title>
        <authorList>
            <person name="Vega J.M."/>
            <person name="Podio M."/>
            <person name="Orjuela J."/>
            <person name="Siena L.A."/>
            <person name="Pessino S.C."/>
            <person name="Combes M.C."/>
            <person name="Mariac C."/>
            <person name="Albertini E."/>
            <person name="Pupilli F."/>
            <person name="Ortiz J.P.A."/>
            <person name="Leblanc O."/>
        </authorList>
    </citation>
    <scope>NUCLEOTIDE SEQUENCE [LARGE SCALE GENOMIC DNA]</scope>
    <source>
        <strain evidence="2">R1</strain>
        <tissue evidence="2">Leaf</tissue>
    </source>
</reference>
<dbReference type="PANTHER" id="PTHR47074">
    <property type="entry name" value="BNAC02G40300D PROTEIN"/>
    <property type="match status" value="1"/>
</dbReference>
<dbReference type="GO" id="GO:0003676">
    <property type="term" value="F:nucleic acid binding"/>
    <property type="evidence" value="ECO:0007669"/>
    <property type="project" value="InterPro"/>
</dbReference>
<organism evidence="2 3">
    <name type="scientific">Paspalum notatum var. saurae</name>
    <dbReference type="NCBI Taxonomy" id="547442"/>
    <lineage>
        <taxon>Eukaryota</taxon>
        <taxon>Viridiplantae</taxon>
        <taxon>Streptophyta</taxon>
        <taxon>Embryophyta</taxon>
        <taxon>Tracheophyta</taxon>
        <taxon>Spermatophyta</taxon>
        <taxon>Magnoliopsida</taxon>
        <taxon>Liliopsida</taxon>
        <taxon>Poales</taxon>
        <taxon>Poaceae</taxon>
        <taxon>PACMAD clade</taxon>
        <taxon>Panicoideae</taxon>
        <taxon>Andropogonodae</taxon>
        <taxon>Paspaleae</taxon>
        <taxon>Paspalinae</taxon>
        <taxon>Paspalum</taxon>
    </lineage>
</organism>
<evidence type="ECO:0000313" key="3">
    <source>
        <dbReference type="Proteomes" id="UP001341281"/>
    </source>
</evidence>
<dbReference type="InterPro" id="IPR002156">
    <property type="entry name" value="RNaseH_domain"/>
</dbReference>
<feature type="domain" description="RNase H type-1" evidence="1">
    <location>
        <begin position="122"/>
        <end position="179"/>
    </location>
</feature>
<dbReference type="GO" id="GO:0004523">
    <property type="term" value="F:RNA-DNA hybrid ribonuclease activity"/>
    <property type="evidence" value="ECO:0007669"/>
    <property type="project" value="InterPro"/>
</dbReference>
<keyword evidence="3" id="KW-1185">Reference proteome</keyword>
<sequence length="182" mass="19922">MAQQDTCALCGDRDSWRHSLLECNMAKCVWALESEEIVEHMCMIPYDEVRLWVAEVMSTLKHADLTRVLVTLWAIWYARLKAIHENIFQSPFSTHSFTSTAAKTRKVEPRWISPPAGVVKVNADAAISKNRNLGAAAAVARDSDGGFMGASSLVVEGIADAETMEAIASREGLALASDLAQQ</sequence>
<gene>
    <name evidence="2" type="ORF">U9M48_004968</name>
</gene>
<dbReference type="AlphaFoldDB" id="A0AAQ3SF61"/>
<accession>A0AAQ3SF61</accession>
<dbReference type="PANTHER" id="PTHR47074:SF73">
    <property type="entry name" value="OS04G0448401 PROTEIN"/>
    <property type="match status" value="1"/>
</dbReference>
<evidence type="ECO:0000313" key="2">
    <source>
        <dbReference type="EMBL" id="WVZ54113.1"/>
    </source>
</evidence>
<protein>
    <recommendedName>
        <fullName evidence="1">RNase H type-1 domain-containing protein</fullName>
    </recommendedName>
</protein>
<evidence type="ECO:0000259" key="1">
    <source>
        <dbReference type="Pfam" id="PF13456"/>
    </source>
</evidence>
<dbReference type="InterPro" id="IPR052929">
    <property type="entry name" value="RNase_H-like_EbsB-rel"/>
</dbReference>
<name>A0AAQ3SF61_PASNO</name>
<proteinExistence type="predicted"/>